<dbReference type="InterPro" id="IPR035979">
    <property type="entry name" value="RBD_domain_sf"/>
</dbReference>
<feature type="region of interest" description="Disordered" evidence="4">
    <location>
        <begin position="257"/>
        <end position="291"/>
    </location>
</feature>
<reference evidence="6" key="1">
    <citation type="submission" date="2021-05" db="EMBL/GenBank/DDBJ databases">
        <authorList>
            <person name="Alioto T."/>
            <person name="Alioto T."/>
            <person name="Gomez Garrido J."/>
        </authorList>
    </citation>
    <scope>NUCLEOTIDE SEQUENCE</scope>
</reference>
<sequence>MMHNMAENLGQASNKKYNTDTSHSILTDIFNFSRPTTTTTTSSGSGSVCSDGGGDIPIKNRRNLYVANLDNDITENQLRIKFLRFGKIVSVHIITGRANLPGCGFVNFSSHEEAQAAVDSLNGSIWNGKKIKVDFAFKKNTGGKSGAAPPPNGPTLVKPAAPPIGGGKSMASSSAPNGVKPPTTAGGSKITTAGGPSAGGNSLNVSSNSTAKASQQQCWLKTNNFNSNLPLNGQSLVKSDPKPPPCLNVITNSNNISLTKTGGASLSGQQSSKKNMPPNNNNSNGPFSGKVGANDAAAAAVSVVNKTPKDFGTPLNGGGSLSNAAANGTITAHAATKQTNKTDRKDIIVNVSDEEDDGYEESESNDGDKQVHKKDSDKRKNRGVDKTREYNDENIEHILCQVEDAIRNVFEKGKVAQINTLRRQMEIELSNNFSEPESYRIIDHLLDKVEETITTFVILDGNELLRSPVDKLKESIREWYGRDNGRIMRQIEQLRVNLKLFGVEENKKAKLVTQLFLIETYLDKFLNKGLHIQIGLLERGVRKIERAKILFLTESMRSDRVDRLDQIKTSLKSLTIHDDAKGLIKAVYEELKEAVKNAYVGFPMRPKLGKKVRTQLTRLRSDLAEFATEAETKQQLTYELNAMELEIGKHNRDGLSKFLAEHQKTLKDQLAAKGRYDDEIFDPEFWKDIEKFLLESCLEGTPERATSSTAKDATGGVNLYVNNLHPQLDSLRLEREFARFGTIVSARVFPQSKKLYGTAVVSSGPNTKLYGFVKYASPASAVRAMEEMNGEHLMGREVEVSVATNTENLKTYFKFLLGRTM</sequence>
<evidence type="ECO:0000313" key="6">
    <source>
        <dbReference type="EMBL" id="CAG6776762.1"/>
    </source>
</evidence>
<feature type="region of interest" description="Disordered" evidence="4">
    <location>
        <begin position="351"/>
        <end position="385"/>
    </location>
</feature>
<dbReference type="PANTHER" id="PTHR24012">
    <property type="entry name" value="RNA BINDING PROTEIN"/>
    <property type="match status" value="1"/>
</dbReference>
<feature type="compositionally biased region" description="Polar residues" evidence="4">
    <location>
        <begin position="257"/>
        <end position="270"/>
    </location>
</feature>
<evidence type="ECO:0000256" key="4">
    <source>
        <dbReference type="SAM" id="MobiDB-lite"/>
    </source>
</evidence>
<keyword evidence="2 3" id="KW-0694">RNA-binding</keyword>
<feature type="compositionally biased region" description="Acidic residues" evidence="4">
    <location>
        <begin position="352"/>
        <end position="365"/>
    </location>
</feature>
<dbReference type="GO" id="GO:0003723">
    <property type="term" value="F:RNA binding"/>
    <property type="evidence" value="ECO:0007669"/>
    <property type="project" value="UniProtKB-UniRule"/>
</dbReference>
<evidence type="ECO:0000256" key="2">
    <source>
        <dbReference type="ARBA" id="ARBA00022884"/>
    </source>
</evidence>
<proteinExistence type="predicted"/>
<keyword evidence="1" id="KW-0677">Repeat</keyword>
<dbReference type="SMART" id="SM00360">
    <property type="entry name" value="RRM"/>
    <property type="match status" value="2"/>
</dbReference>
<feature type="compositionally biased region" description="Low complexity" evidence="4">
    <location>
        <begin position="271"/>
        <end position="291"/>
    </location>
</feature>
<name>A0A8D9B4Y4_9HEMI</name>
<dbReference type="Gene3D" id="3.30.70.330">
    <property type="match status" value="2"/>
</dbReference>
<feature type="domain" description="RRM" evidence="5">
    <location>
        <begin position="717"/>
        <end position="805"/>
    </location>
</feature>
<dbReference type="PROSITE" id="PS50102">
    <property type="entry name" value="RRM"/>
    <property type="match status" value="2"/>
</dbReference>
<feature type="compositionally biased region" description="Polar residues" evidence="4">
    <location>
        <begin position="199"/>
        <end position="209"/>
    </location>
</feature>
<dbReference type="Pfam" id="PF00076">
    <property type="entry name" value="RRM_1"/>
    <property type="match status" value="2"/>
</dbReference>
<dbReference type="EMBL" id="HBUF01603201">
    <property type="protein sequence ID" value="CAG6776762.1"/>
    <property type="molecule type" value="Transcribed_RNA"/>
</dbReference>
<organism evidence="6">
    <name type="scientific">Cacopsylla melanoneura</name>
    <dbReference type="NCBI Taxonomy" id="428564"/>
    <lineage>
        <taxon>Eukaryota</taxon>
        <taxon>Metazoa</taxon>
        <taxon>Ecdysozoa</taxon>
        <taxon>Arthropoda</taxon>
        <taxon>Hexapoda</taxon>
        <taxon>Insecta</taxon>
        <taxon>Pterygota</taxon>
        <taxon>Neoptera</taxon>
        <taxon>Paraneoptera</taxon>
        <taxon>Hemiptera</taxon>
        <taxon>Sternorrhyncha</taxon>
        <taxon>Psylloidea</taxon>
        <taxon>Psyllidae</taxon>
        <taxon>Psyllinae</taxon>
        <taxon>Cacopsylla</taxon>
    </lineage>
</organism>
<accession>A0A8D9B4Y4</accession>
<feature type="domain" description="RRM" evidence="5">
    <location>
        <begin position="62"/>
        <end position="138"/>
    </location>
</feature>
<dbReference type="SUPFAM" id="SSF54928">
    <property type="entry name" value="RNA-binding domain, RBD"/>
    <property type="match status" value="2"/>
</dbReference>
<dbReference type="AlphaFoldDB" id="A0A8D9B4Y4"/>
<evidence type="ECO:0000259" key="5">
    <source>
        <dbReference type="PROSITE" id="PS50102"/>
    </source>
</evidence>
<protein>
    <submittedName>
        <fullName evidence="6">Polyadenylate-binding protein, cytoplasmic and nuclear</fullName>
    </submittedName>
</protein>
<feature type="compositionally biased region" description="Basic and acidic residues" evidence="4">
    <location>
        <begin position="366"/>
        <end position="385"/>
    </location>
</feature>
<dbReference type="InterPro" id="IPR000504">
    <property type="entry name" value="RRM_dom"/>
</dbReference>
<evidence type="ECO:0000256" key="1">
    <source>
        <dbReference type="ARBA" id="ARBA00022737"/>
    </source>
</evidence>
<dbReference type="CDD" id="cd00590">
    <property type="entry name" value="RRM_SF"/>
    <property type="match status" value="1"/>
</dbReference>
<evidence type="ECO:0000256" key="3">
    <source>
        <dbReference type="PROSITE-ProRule" id="PRU00176"/>
    </source>
</evidence>
<feature type="region of interest" description="Disordered" evidence="4">
    <location>
        <begin position="142"/>
        <end position="209"/>
    </location>
</feature>
<dbReference type="InterPro" id="IPR012677">
    <property type="entry name" value="Nucleotide-bd_a/b_plait_sf"/>
</dbReference>